<evidence type="ECO:0000313" key="3">
    <source>
        <dbReference type="Proteomes" id="UP000267469"/>
    </source>
</evidence>
<reference evidence="2 3" key="1">
    <citation type="submission" date="2018-10" db="EMBL/GenBank/DDBJ databases">
        <title>Sinomicrobium pectinilyticum sp. nov., a pectinase-producing bacterium isolated from alkaline and saline soil, and emended description of the genus Sinomicrobium.</title>
        <authorList>
            <person name="Cheng B."/>
            <person name="Li C."/>
            <person name="Lai Q."/>
            <person name="Du M."/>
            <person name="Shao Z."/>
            <person name="Xu P."/>
            <person name="Yang C."/>
        </authorList>
    </citation>
    <scope>NUCLEOTIDE SEQUENCE [LARGE SCALE GENOMIC DNA]</scope>
    <source>
        <strain evidence="2 3">5DNS001</strain>
    </source>
</reference>
<organism evidence="2 3">
    <name type="scientific">Sinomicrobium pectinilyticum</name>
    <dbReference type="NCBI Taxonomy" id="1084421"/>
    <lineage>
        <taxon>Bacteria</taxon>
        <taxon>Pseudomonadati</taxon>
        <taxon>Bacteroidota</taxon>
        <taxon>Flavobacteriia</taxon>
        <taxon>Flavobacteriales</taxon>
        <taxon>Flavobacteriaceae</taxon>
        <taxon>Sinomicrobium</taxon>
    </lineage>
</organism>
<dbReference type="CDD" id="cd00038">
    <property type="entry name" value="CAP_ED"/>
    <property type="match status" value="1"/>
</dbReference>
<dbReference type="AlphaFoldDB" id="A0A3N0ES45"/>
<comment type="caution">
    <text evidence="2">The sequence shown here is derived from an EMBL/GenBank/DDBJ whole genome shotgun (WGS) entry which is preliminary data.</text>
</comment>
<evidence type="ECO:0000313" key="2">
    <source>
        <dbReference type="EMBL" id="RNL90720.1"/>
    </source>
</evidence>
<sequence>MTSDFNPLFQKIISLFDLSDGEKELLMAEATLSAVPNEAFLIKENTPVTGLYFLQKGMVRSFYTKDHREINTEFFFENNFFTALAGFLTGEKTRLNFQCLEDCEVVTIPKTAIDRLLNRDNKWYRLTHKILEEEFIKKCRRESSFLLHNAAERYFYFLSRFPKAETRIPLFHIASYLGLSPETLSRIRTKRIGQIDIGQVDKI</sequence>
<dbReference type="InterPro" id="IPR018490">
    <property type="entry name" value="cNMP-bd_dom_sf"/>
</dbReference>
<dbReference type="PROSITE" id="PS50042">
    <property type="entry name" value="CNMP_BINDING_3"/>
    <property type="match status" value="1"/>
</dbReference>
<keyword evidence="3" id="KW-1185">Reference proteome</keyword>
<gene>
    <name evidence="2" type="ORF">ED312_05990</name>
</gene>
<dbReference type="InterPro" id="IPR014710">
    <property type="entry name" value="RmlC-like_jellyroll"/>
</dbReference>
<protein>
    <submittedName>
        <fullName evidence="2">Crp/Fnr family transcriptional regulator</fullName>
    </submittedName>
</protein>
<name>A0A3N0ES45_SINP1</name>
<dbReference type="Proteomes" id="UP000267469">
    <property type="component" value="Unassembled WGS sequence"/>
</dbReference>
<dbReference type="EMBL" id="RJTM01000029">
    <property type="protein sequence ID" value="RNL90720.1"/>
    <property type="molecule type" value="Genomic_DNA"/>
</dbReference>
<feature type="domain" description="Cyclic nucleotide-binding" evidence="1">
    <location>
        <begin position="14"/>
        <end position="134"/>
    </location>
</feature>
<dbReference type="OrthoDB" id="663011at2"/>
<dbReference type="Gene3D" id="2.60.120.10">
    <property type="entry name" value="Jelly Rolls"/>
    <property type="match status" value="1"/>
</dbReference>
<accession>A0A3N0ES45</accession>
<proteinExistence type="predicted"/>
<dbReference type="SUPFAM" id="SSF51206">
    <property type="entry name" value="cAMP-binding domain-like"/>
    <property type="match status" value="1"/>
</dbReference>
<dbReference type="Pfam" id="PF00027">
    <property type="entry name" value="cNMP_binding"/>
    <property type="match status" value="1"/>
</dbReference>
<dbReference type="InterPro" id="IPR000595">
    <property type="entry name" value="cNMP-bd_dom"/>
</dbReference>
<evidence type="ECO:0000259" key="1">
    <source>
        <dbReference type="PROSITE" id="PS50042"/>
    </source>
</evidence>